<dbReference type="InterPro" id="IPR001387">
    <property type="entry name" value="Cro/C1-type_HTH"/>
</dbReference>
<dbReference type="GeneID" id="301842115"/>
<accession>A0A076MNT7</accession>
<proteinExistence type="predicted"/>
<dbReference type="EMBL" id="CP009110">
    <property type="protein sequence ID" value="AIJ22553.1"/>
    <property type="molecule type" value="Genomic_DNA"/>
</dbReference>
<protein>
    <recommendedName>
        <fullName evidence="3">XRE family transcriptional regulator</fullName>
    </recommendedName>
</protein>
<evidence type="ECO:0000313" key="1">
    <source>
        <dbReference type="EMBL" id="AIJ22553.1"/>
    </source>
</evidence>
<dbReference type="GO" id="GO:0003677">
    <property type="term" value="F:DNA binding"/>
    <property type="evidence" value="ECO:0007669"/>
    <property type="project" value="InterPro"/>
</dbReference>
<organism evidence="1 2">
    <name type="scientific">Amycolatopsis methanolica 239</name>
    <dbReference type="NCBI Taxonomy" id="1068978"/>
    <lineage>
        <taxon>Bacteria</taxon>
        <taxon>Bacillati</taxon>
        <taxon>Actinomycetota</taxon>
        <taxon>Actinomycetes</taxon>
        <taxon>Pseudonocardiales</taxon>
        <taxon>Pseudonocardiaceae</taxon>
        <taxon>Amycolatopsis</taxon>
        <taxon>Amycolatopsis methanolica group</taxon>
    </lineage>
</organism>
<dbReference type="CDD" id="cd00093">
    <property type="entry name" value="HTH_XRE"/>
    <property type="match status" value="1"/>
</dbReference>
<dbReference type="HOGENOM" id="CLU_107605_0_0_11"/>
<dbReference type="RefSeq" id="WP_017981768.1">
    <property type="nucleotide sequence ID" value="NZ_AQUL01000001.1"/>
</dbReference>
<dbReference type="STRING" id="1068978.AMETH_2461"/>
<evidence type="ECO:0008006" key="3">
    <source>
        <dbReference type="Google" id="ProtNLM"/>
    </source>
</evidence>
<dbReference type="PATRIC" id="fig|1068978.7.peg.2629"/>
<dbReference type="SUPFAM" id="SSF47413">
    <property type="entry name" value="lambda repressor-like DNA-binding domains"/>
    <property type="match status" value="1"/>
</dbReference>
<keyword evidence="2" id="KW-1185">Reference proteome</keyword>
<evidence type="ECO:0000313" key="2">
    <source>
        <dbReference type="Proteomes" id="UP000062973"/>
    </source>
</evidence>
<dbReference type="AlphaFoldDB" id="A0A076MNT7"/>
<name>A0A076MNT7_AMYME</name>
<dbReference type="eggNOG" id="COG1396">
    <property type="taxonomic scope" value="Bacteria"/>
</dbReference>
<dbReference type="InterPro" id="IPR010982">
    <property type="entry name" value="Lambda_DNA-bd_dom_sf"/>
</dbReference>
<dbReference type="Proteomes" id="UP000062973">
    <property type="component" value="Chromosome"/>
</dbReference>
<reference evidence="1 2" key="1">
    <citation type="submission" date="2014-07" db="EMBL/GenBank/DDBJ databases">
        <title>Whole Genome Sequence of the Amycolatopsis methanolica 239.</title>
        <authorList>
            <person name="Tang B."/>
        </authorList>
    </citation>
    <scope>NUCLEOTIDE SEQUENCE [LARGE SCALE GENOMIC DNA]</scope>
    <source>
        <strain evidence="1 2">239</strain>
    </source>
</reference>
<gene>
    <name evidence="1" type="ORF">AMETH_2461</name>
</gene>
<dbReference type="KEGG" id="amq:AMETH_2461"/>
<sequence>MDDHKIVQRNIALQREWYGEPLGDRVRRLVVAFDVSQAYLAEVLGISAPMLSQVMSGRRAKIGNPVVLARMIMLERKCLIPEVAAGHKEALMAALEDVRDARPTVGRDTFPVNALSEERAALSVLRDIAEDEDLIEAAKRLDDDFPALADLLRRAGQQG</sequence>
<dbReference type="OrthoDB" id="3680625at2"/>